<evidence type="ECO:0000313" key="1">
    <source>
        <dbReference type="EMBL" id="EFX69818.1"/>
    </source>
</evidence>
<evidence type="ECO:0000313" key="2">
    <source>
        <dbReference type="Proteomes" id="UP000000305"/>
    </source>
</evidence>
<dbReference type="AlphaFoldDB" id="E9HEM9"/>
<dbReference type="EMBL" id="GL732630">
    <property type="protein sequence ID" value="EFX69818.1"/>
    <property type="molecule type" value="Genomic_DNA"/>
</dbReference>
<dbReference type="Proteomes" id="UP000000305">
    <property type="component" value="Unassembled WGS sequence"/>
</dbReference>
<dbReference type="PhylomeDB" id="E9HEM9"/>
<dbReference type="InParanoid" id="E9HEM9"/>
<name>E9HEM9_DAPPU</name>
<dbReference type="KEGG" id="dpx:DAPPUDRAFT_258018"/>
<organism evidence="1 2">
    <name type="scientific">Daphnia pulex</name>
    <name type="common">Water flea</name>
    <dbReference type="NCBI Taxonomy" id="6669"/>
    <lineage>
        <taxon>Eukaryota</taxon>
        <taxon>Metazoa</taxon>
        <taxon>Ecdysozoa</taxon>
        <taxon>Arthropoda</taxon>
        <taxon>Crustacea</taxon>
        <taxon>Branchiopoda</taxon>
        <taxon>Diplostraca</taxon>
        <taxon>Cladocera</taxon>
        <taxon>Anomopoda</taxon>
        <taxon>Daphniidae</taxon>
        <taxon>Daphnia</taxon>
    </lineage>
</organism>
<sequence length="75" mass="8733">MEELKSTIIVISSKVRTCLHFSHRRDQIEQTGLYDASQRDNRNKATNIFRLTHELDKTCERKDQLTSENKKLGGV</sequence>
<protein>
    <submittedName>
        <fullName evidence="1">Uncharacterized protein</fullName>
    </submittedName>
</protein>
<keyword evidence="2" id="KW-1185">Reference proteome</keyword>
<accession>E9HEM9</accession>
<dbReference type="OrthoDB" id="2018427at2759"/>
<dbReference type="HOGENOM" id="CLU_2673578_0_0_1"/>
<gene>
    <name evidence="1" type="ORF">DAPPUDRAFT_258018</name>
</gene>
<reference evidence="1 2" key="1">
    <citation type="journal article" date="2011" name="Science">
        <title>The ecoresponsive genome of Daphnia pulex.</title>
        <authorList>
            <person name="Colbourne J.K."/>
            <person name="Pfrender M.E."/>
            <person name="Gilbert D."/>
            <person name="Thomas W.K."/>
            <person name="Tucker A."/>
            <person name="Oakley T.H."/>
            <person name="Tokishita S."/>
            <person name="Aerts A."/>
            <person name="Arnold G.J."/>
            <person name="Basu M.K."/>
            <person name="Bauer D.J."/>
            <person name="Caceres C.E."/>
            <person name="Carmel L."/>
            <person name="Casola C."/>
            <person name="Choi J.H."/>
            <person name="Detter J.C."/>
            <person name="Dong Q."/>
            <person name="Dusheyko S."/>
            <person name="Eads B.D."/>
            <person name="Frohlich T."/>
            <person name="Geiler-Samerotte K.A."/>
            <person name="Gerlach D."/>
            <person name="Hatcher P."/>
            <person name="Jogdeo S."/>
            <person name="Krijgsveld J."/>
            <person name="Kriventseva E.V."/>
            <person name="Kultz D."/>
            <person name="Laforsch C."/>
            <person name="Lindquist E."/>
            <person name="Lopez J."/>
            <person name="Manak J.R."/>
            <person name="Muller J."/>
            <person name="Pangilinan J."/>
            <person name="Patwardhan R.P."/>
            <person name="Pitluck S."/>
            <person name="Pritham E.J."/>
            <person name="Rechtsteiner A."/>
            <person name="Rho M."/>
            <person name="Rogozin I.B."/>
            <person name="Sakarya O."/>
            <person name="Salamov A."/>
            <person name="Schaack S."/>
            <person name="Shapiro H."/>
            <person name="Shiga Y."/>
            <person name="Skalitzky C."/>
            <person name="Smith Z."/>
            <person name="Souvorov A."/>
            <person name="Sung W."/>
            <person name="Tang Z."/>
            <person name="Tsuchiya D."/>
            <person name="Tu H."/>
            <person name="Vos H."/>
            <person name="Wang M."/>
            <person name="Wolf Y.I."/>
            <person name="Yamagata H."/>
            <person name="Yamada T."/>
            <person name="Ye Y."/>
            <person name="Shaw J.R."/>
            <person name="Andrews J."/>
            <person name="Crease T.J."/>
            <person name="Tang H."/>
            <person name="Lucas S.M."/>
            <person name="Robertson H.M."/>
            <person name="Bork P."/>
            <person name="Koonin E.V."/>
            <person name="Zdobnov E.M."/>
            <person name="Grigoriev I.V."/>
            <person name="Lynch M."/>
            <person name="Boore J.L."/>
        </authorList>
    </citation>
    <scope>NUCLEOTIDE SEQUENCE [LARGE SCALE GENOMIC DNA]</scope>
</reference>
<proteinExistence type="predicted"/>